<feature type="compositionally biased region" description="Basic and acidic residues" evidence="1">
    <location>
        <begin position="120"/>
        <end position="132"/>
    </location>
</feature>
<keyword evidence="3" id="KW-1185">Reference proteome</keyword>
<feature type="region of interest" description="Disordered" evidence="1">
    <location>
        <begin position="17"/>
        <end position="73"/>
    </location>
</feature>
<name>A0A8T2WII2_POPDE</name>
<feature type="region of interest" description="Disordered" evidence="1">
    <location>
        <begin position="177"/>
        <end position="212"/>
    </location>
</feature>
<accession>A0A8T2WII2</accession>
<feature type="compositionally biased region" description="Basic and acidic residues" evidence="1">
    <location>
        <begin position="52"/>
        <end position="73"/>
    </location>
</feature>
<evidence type="ECO:0000313" key="2">
    <source>
        <dbReference type="EMBL" id="KAH8479751.1"/>
    </source>
</evidence>
<sequence>MVFAEEEIHLPIAWKKRPINGRSSGDDPVRPTTAIEISPAAAANNRGWWGLEARHGGEGLPGDREEKKEFTGSPEKRLLGWSGWLKSSWEESIQINAGFWTRGRGPEPRVPNPRKLAIIHDEESGRNLDSPKRSTKKTRWSRMIGAQRKTKPTGDREEIFGQRSVRRGEVCTYFFDLTPGRRYGPAPERGGKRPGPGDTPKGTNNYCLDTGA</sequence>
<comment type="caution">
    <text evidence="2">The sequence shown here is derived from an EMBL/GenBank/DDBJ whole genome shotgun (WGS) entry which is preliminary data.</text>
</comment>
<feature type="region of interest" description="Disordered" evidence="1">
    <location>
        <begin position="120"/>
        <end position="160"/>
    </location>
</feature>
<evidence type="ECO:0000256" key="1">
    <source>
        <dbReference type="SAM" id="MobiDB-lite"/>
    </source>
</evidence>
<organism evidence="2 3">
    <name type="scientific">Populus deltoides</name>
    <name type="common">Eastern poplar</name>
    <name type="synonym">Eastern cottonwood</name>
    <dbReference type="NCBI Taxonomy" id="3696"/>
    <lineage>
        <taxon>Eukaryota</taxon>
        <taxon>Viridiplantae</taxon>
        <taxon>Streptophyta</taxon>
        <taxon>Embryophyta</taxon>
        <taxon>Tracheophyta</taxon>
        <taxon>Spermatophyta</taxon>
        <taxon>Magnoliopsida</taxon>
        <taxon>eudicotyledons</taxon>
        <taxon>Gunneridae</taxon>
        <taxon>Pentapetalae</taxon>
        <taxon>rosids</taxon>
        <taxon>fabids</taxon>
        <taxon>Malpighiales</taxon>
        <taxon>Salicaceae</taxon>
        <taxon>Saliceae</taxon>
        <taxon>Populus</taxon>
    </lineage>
</organism>
<feature type="compositionally biased region" description="Polar residues" evidence="1">
    <location>
        <begin position="201"/>
        <end position="212"/>
    </location>
</feature>
<reference evidence="2" key="1">
    <citation type="journal article" date="2021" name="J. Hered.">
        <title>Genome Assembly of Salicaceae Populus deltoides (Eastern Cottonwood) I-69 Based on Nanopore Sequencing and Hi-C Technologies.</title>
        <authorList>
            <person name="Bai S."/>
            <person name="Wu H."/>
            <person name="Zhang J."/>
            <person name="Pan Z."/>
            <person name="Zhao W."/>
            <person name="Li Z."/>
            <person name="Tong C."/>
        </authorList>
    </citation>
    <scope>NUCLEOTIDE SEQUENCE</scope>
    <source>
        <tissue evidence="2">Leaf</tissue>
    </source>
</reference>
<gene>
    <name evidence="2" type="ORF">H0E87_031721</name>
</gene>
<dbReference type="AlphaFoldDB" id="A0A8T2WII2"/>
<proteinExistence type="predicted"/>
<evidence type="ECO:0000313" key="3">
    <source>
        <dbReference type="Proteomes" id="UP000807159"/>
    </source>
</evidence>
<dbReference type="Proteomes" id="UP000807159">
    <property type="component" value="Unassembled WGS sequence"/>
</dbReference>
<protein>
    <submittedName>
        <fullName evidence="2">Uncharacterized protein</fullName>
    </submittedName>
</protein>
<dbReference type="EMBL" id="JACEGQ020000045">
    <property type="protein sequence ID" value="KAH8479751.1"/>
    <property type="molecule type" value="Genomic_DNA"/>
</dbReference>